<dbReference type="EMBL" id="JAWDGP010001282">
    <property type="protein sequence ID" value="KAK3793062.1"/>
    <property type="molecule type" value="Genomic_DNA"/>
</dbReference>
<dbReference type="InterPro" id="IPR051223">
    <property type="entry name" value="Polycystin"/>
</dbReference>
<evidence type="ECO:0000256" key="3">
    <source>
        <dbReference type="ARBA" id="ARBA00022692"/>
    </source>
</evidence>
<evidence type="ECO:0000256" key="5">
    <source>
        <dbReference type="ARBA" id="ARBA00023136"/>
    </source>
</evidence>
<comment type="subcellular location">
    <subcellularLocation>
        <location evidence="1">Membrane</location>
        <topology evidence="1">Multi-pass membrane protein</topology>
    </subcellularLocation>
</comment>
<feature type="transmembrane region" description="Helical" evidence="7">
    <location>
        <begin position="386"/>
        <end position="407"/>
    </location>
</feature>
<dbReference type="Proteomes" id="UP001283361">
    <property type="component" value="Unassembled WGS sequence"/>
</dbReference>
<dbReference type="InterPro" id="IPR013122">
    <property type="entry name" value="PKD1_2_channel"/>
</dbReference>
<keyword evidence="4 7" id="KW-1133">Transmembrane helix</keyword>
<dbReference type="AlphaFoldDB" id="A0AAE1AUJ2"/>
<evidence type="ECO:0000256" key="4">
    <source>
        <dbReference type="ARBA" id="ARBA00022989"/>
    </source>
</evidence>
<evidence type="ECO:0000256" key="7">
    <source>
        <dbReference type="SAM" id="Phobius"/>
    </source>
</evidence>
<dbReference type="GO" id="GO:0016020">
    <property type="term" value="C:membrane"/>
    <property type="evidence" value="ECO:0007669"/>
    <property type="project" value="UniProtKB-SubCell"/>
</dbReference>
<reference evidence="9" key="1">
    <citation type="journal article" date="2023" name="G3 (Bethesda)">
        <title>A reference genome for the long-term kleptoplast-retaining sea slug Elysia crispata morphotype clarki.</title>
        <authorList>
            <person name="Eastman K.E."/>
            <person name="Pendleton A.L."/>
            <person name="Shaikh M.A."/>
            <person name="Suttiyut T."/>
            <person name="Ogas R."/>
            <person name="Tomko P."/>
            <person name="Gavelis G."/>
            <person name="Widhalm J.R."/>
            <person name="Wisecaver J.H."/>
        </authorList>
    </citation>
    <scope>NUCLEOTIDE SEQUENCE</scope>
    <source>
        <strain evidence="9">ECLA1</strain>
    </source>
</reference>
<comment type="caution">
    <text evidence="9">The sequence shown here is derived from an EMBL/GenBank/DDBJ whole genome shotgun (WGS) entry which is preliminary data.</text>
</comment>
<keyword evidence="5 7" id="KW-0472">Membrane</keyword>
<evidence type="ECO:0000256" key="1">
    <source>
        <dbReference type="ARBA" id="ARBA00004141"/>
    </source>
</evidence>
<gene>
    <name evidence="9" type="ORF">RRG08_016570</name>
</gene>
<name>A0AAE1AUJ2_9GAST</name>
<feature type="transmembrane region" description="Helical" evidence="7">
    <location>
        <begin position="444"/>
        <end position="469"/>
    </location>
</feature>
<dbReference type="PANTHER" id="PTHR10877:SF194">
    <property type="entry name" value="LOCATION OF VULVA DEFECTIVE 1"/>
    <property type="match status" value="1"/>
</dbReference>
<dbReference type="Pfam" id="PF08016">
    <property type="entry name" value="PKD_channel"/>
    <property type="match status" value="1"/>
</dbReference>
<dbReference type="PANTHER" id="PTHR10877">
    <property type="entry name" value="POLYCYSTIN FAMILY MEMBER"/>
    <property type="match status" value="1"/>
</dbReference>
<dbReference type="GO" id="GO:0050982">
    <property type="term" value="P:detection of mechanical stimulus"/>
    <property type="evidence" value="ECO:0007669"/>
    <property type="project" value="TreeGrafter"/>
</dbReference>
<keyword evidence="3 7" id="KW-0812">Transmembrane</keyword>
<sequence>MSVTQVLAMMVNTFHLNPNNIVKKHSHYTKRLSLQKLLCPSRLSYFKSFMNLMQSQMNRPRVEQFLRLLSSMIDQIRLNPVKDVIAKELDKKSSRQTKPEEQPATYRGEKYTTRKVKECRAKVLGNGCREKCRIRCRHKISSALRKDNFISFRKLGDINKQKTFINDMLEELLAERRHQMQEENTQLGHENWRRGDVPHEHTLTRSPAPSVTPVANHPADWTRAHSLVHLHSMTSAPFWYSGGFHFRYQPPESQIYVFVLVGFIFFILTTRNILSEIVTLYKKGLVGYLSRVTTYMELSKVFLTCVMCYVYLRQRTLLSDLSAMLQYGYLIAKQPPFLDFIEMAALDYCYKAAGGFLAFTCIFQMFDMLSAIRRLVIFIQLLKTTITLFFMPLVTGFAYAILAYLMFGKTIETFSNLKFCYLMVNQYFIKPQAIYHSLTESHPYLGPMFVFILGICVNFFVLNFFIAFLNEAYITIIKRISILKYKEREKTKWEYVYEFLGIESTASDHFEEHLWQQEVAEQRYFLSSMKKLLGH</sequence>
<comment type="similarity">
    <text evidence="2">Belongs to the polycystin family.</text>
</comment>
<feature type="transmembrane region" description="Helical" evidence="7">
    <location>
        <begin position="348"/>
        <end position="366"/>
    </location>
</feature>
<protein>
    <recommendedName>
        <fullName evidence="8">Polycystin cation channel PKD1/PKD2 domain-containing protein</fullName>
    </recommendedName>
</protein>
<feature type="region of interest" description="Disordered" evidence="6">
    <location>
        <begin position="89"/>
        <end position="109"/>
    </location>
</feature>
<evidence type="ECO:0000256" key="6">
    <source>
        <dbReference type="SAM" id="MobiDB-lite"/>
    </source>
</evidence>
<organism evidence="9 10">
    <name type="scientific">Elysia crispata</name>
    <name type="common">lettuce slug</name>
    <dbReference type="NCBI Taxonomy" id="231223"/>
    <lineage>
        <taxon>Eukaryota</taxon>
        <taxon>Metazoa</taxon>
        <taxon>Spiralia</taxon>
        <taxon>Lophotrochozoa</taxon>
        <taxon>Mollusca</taxon>
        <taxon>Gastropoda</taxon>
        <taxon>Heterobranchia</taxon>
        <taxon>Euthyneura</taxon>
        <taxon>Panpulmonata</taxon>
        <taxon>Sacoglossa</taxon>
        <taxon>Placobranchoidea</taxon>
        <taxon>Plakobranchidae</taxon>
        <taxon>Elysia</taxon>
    </lineage>
</organism>
<evidence type="ECO:0000313" key="10">
    <source>
        <dbReference type="Proteomes" id="UP001283361"/>
    </source>
</evidence>
<proteinExistence type="inferred from homology"/>
<evidence type="ECO:0000256" key="2">
    <source>
        <dbReference type="ARBA" id="ARBA00007200"/>
    </source>
</evidence>
<dbReference type="GO" id="GO:0005262">
    <property type="term" value="F:calcium channel activity"/>
    <property type="evidence" value="ECO:0007669"/>
    <property type="project" value="TreeGrafter"/>
</dbReference>
<evidence type="ECO:0000313" key="9">
    <source>
        <dbReference type="EMBL" id="KAK3793062.1"/>
    </source>
</evidence>
<evidence type="ECO:0000259" key="8">
    <source>
        <dbReference type="Pfam" id="PF08016"/>
    </source>
</evidence>
<accession>A0AAE1AUJ2</accession>
<feature type="domain" description="Polycystin cation channel PKD1/PKD2" evidence="8">
    <location>
        <begin position="259"/>
        <end position="475"/>
    </location>
</feature>
<feature type="transmembrane region" description="Helical" evidence="7">
    <location>
        <begin position="255"/>
        <end position="274"/>
    </location>
</feature>
<keyword evidence="10" id="KW-1185">Reference proteome</keyword>
<feature type="transmembrane region" description="Helical" evidence="7">
    <location>
        <begin position="294"/>
        <end position="312"/>
    </location>
</feature>